<dbReference type="GO" id="GO:0015721">
    <property type="term" value="P:bile acid and bile salt transport"/>
    <property type="evidence" value="ECO:0007669"/>
    <property type="project" value="InterPro"/>
</dbReference>
<dbReference type="InterPro" id="IPR029387">
    <property type="entry name" value="OSTbeta"/>
</dbReference>
<dbReference type="GO" id="GO:0005886">
    <property type="term" value="C:plasma membrane"/>
    <property type="evidence" value="ECO:0007669"/>
    <property type="project" value="InterPro"/>
</dbReference>
<dbReference type="GeneID" id="114492194"/>
<proteinExistence type="predicted"/>
<feature type="transmembrane region" description="Helical" evidence="2">
    <location>
        <begin position="44"/>
        <end position="64"/>
    </location>
</feature>
<dbReference type="InParanoid" id="A0A6J2L373"/>
<dbReference type="GO" id="GO:0022857">
    <property type="term" value="F:transmembrane transporter activity"/>
    <property type="evidence" value="ECO:0007669"/>
    <property type="project" value="InterPro"/>
</dbReference>
<name>A0A6J2L373_9CHIR</name>
<evidence type="ECO:0000256" key="1">
    <source>
        <dbReference type="SAM" id="MobiDB-lite"/>
    </source>
</evidence>
<keyword evidence="3" id="KW-1185">Reference proteome</keyword>
<evidence type="ECO:0000313" key="3">
    <source>
        <dbReference type="Proteomes" id="UP000504628"/>
    </source>
</evidence>
<protein>
    <submittedName>
        <fullName evidence="4">Organic solute transporter subunit beta</fullName>
    </submittedName>
</protein>
<feature type="region of interest" description="Disordered" evidence="1">
    <location>
        <begin position="72"/>
        <end position="93"/>
    </location>
</feature>
<accession>A0A6J2L373</accession>
<keyword evidence="2" id="KW-0812">Transmembrane</keyword>
<gene>
    <name evidence="4" type="primary">SLC51B</name>
</gene>
<reference evidence="4" key="1">
    <citation type="submission" date="2025-08" db="UniProtKB">
        <authorList>
            <consortium name="RefSeq"/>
        </authorList>
    </citation>
    <scope>IDENTIFICATION</scope>
    <source>
        <tissue evidence="4">Muscle</tissue>
    </source>
</reference>
<dbReference type="AlphaFoldDB" id="A0A6J2L373"/>
<dbReference type="PANTHER" id="PTHR36129">
    <property type="entry name" value="ORGANIC SOLUTE TRANSPORTER SUBUNIT BETA-RELATED"/>
    <property type="match status" value="1"/>
</dbReference>
<dbReference type="Pfam" id="PF15048">
    <property type="entry name" value="OSTbeta"/>
    <property type="match status" value="1"/>
</dbReference>
<keyword evidence="2" id="KW-0472">Membrane</keyword>
<evidence type="ECO:0000313" key="4">
    <source>
        <dbReference type="RefSeq" id="XP_028362157.2"/>
    </source>
</evidence>
<dbReference type="GO" id="GO:0032991">
    <property type="term" value="C:protein-containing complex"/>
    <property type="evidence" value="ECO:0007669"/>
    <property type="project" value="TreeGrafter"/>
</dbReference>
<evidence type="ECO:0000256" key="2">
    <source>
        <dbReference type="SAM" id="Phobius"/>
    </source>
</evidence>
<keyword evidence="2" id="KW-1133">Transmembrane helix</keyword>
<dbReference type="KEGG" id="pdic:114492194"/>
<dbReference type="RefSeq" id="XP_028362157.2">
    <property type="nucleotide sequence ID" value="XM_028506356.2"/>
</dbReference>
<dbReference type="GO" id="GO:0046982">
    <property type="term" value="F:protein heterodimerization activity"/>
    <property type="evidence" value="ECO:0007669"/>
    <property type="project" value="InterPro"/>
</dbReference>
<organism evidence="3 4">
    <name type="scientific">Phyllostomus discolor</name>
    <name type="common">pale spear-nosed bat</name>
    <dbReference type="NCBI Taxonomy" id="89673"/>
    <lineage>
        <taxon>Eukaryota</taxon>
        <taxon>Metazoa</taxon>
        <taxon>Chordata</taxon>
        <taxon>Craniata</taxon>
        <taxon>Vertebrata</taxon>
        <taxon>Euteleostomi</taxon>
        <taxon>Mammalia</taxon>
        <taxon>Eutheria</taxon>
        <taxon>Laurasiatheria</taxon>
        <taxon>Chiroptera</taxon>
        <taxon>Yangochiroptera</taxon>
        <taxon>Phyllostomidae</taxon>
        <taxon>Phyllostominae</taxon>
        <taxon>Phyllostomus</taxon>
    </lineage>
</organism>
<dbReference type="FunCoup" id="A0A6J2L373">
    <property type="interactions" value="27"/>
</dbReference>
<dbReference type="Proteomes" id="UP000504628">
    <property type="component" value="Chromosome 1"/>
</dbReference>
<dbReference type="InterPro" id="IPR052678">
    <property type="entry name" value="OST-beta_subunit"/>
</dbReference>
<dbReference type="CTD" id="123264"/>
<sequence length="120" mass="13496">MYPNQEQGMYPAEGATQVPVGTAVPDKLLEEMLWFFRVEDASPWNISILVLVGVVVVISIVLLGRNIKARRKQKKLPPAKQTPEALAETRTKDDNSVNIVRETLLSEKPDLAQEEIELRD</sequence>
<dbReference type="OrthoDB" id="9899510at2759"/>
<dbReference type="PANTHER" id="PTHR36129:SF1">
    <property type="entry name" value="ORGANIC SOLUTE TRANSPORTER SUBUNIT BETA"/>
    <property type="match status" value="1"/>
</dbReference>